<gene>
    <name evidence="1" type="ORF">Gasu_15660</name>
</gene>
<evidence type="ECO:0000313" key="2">
    <source>
        <dbReference type="Proteomes" id="UP000030680"/>
    </source>
</evidence>
<dbReference type="KEGG" id="gsl:Gasu_15660"/>
<sequence length="121" mass="13716">MPPFLIYPIFPASIMAIFKSTQSPLGWPLSSPIFSPPFPTHFPPSQFPHSLPSPQMDPFFPSPPQWQFQITITLGWPQIAPFPHPFSPWQFPHSLPFPNGPILPNTHNGNFQIKIARAHLQ</sequence>
<name>M2Y5C6_GALSU</name>
<organism evidence="1 2">
    <name type="scientific">Galdieria sulphuraria</name>
    <name type="common">Red alga</name>
    <dbReference type="NCBI Taxonomy" id="130081"/>
    <lineage>
        <taxon>Eukaryota</taxon>
        <taxon>Rhodophyta</taxon>
        <taxon>Bangiophyceae</taxon>
        <taxon>Galdieriales</taxon>
        <taxon>Galdieriaceae</taxon>
        <taxon>Galdieria</taxon>
    </lineage>
</organism>
<accession>M2Y5C6</accession>
<evidence type="ECO:0000313" key="1">
    <source>
        <dbReference type="EMBL" id="EME31059.1"/>
    </source>
</evidence>
<dbReference type="EMBL" id="KB454494">
    <property type="protein sequence ID" value="EME31059.1"/>
    <property type="molecule type" value="Genomic_DNA"/>
</dbReference>
<proteinExistence type="predicted"/>
<keyword evidence="2" id="KW-1185">Reference proteome</keyword>
<dbReference type="Gramene" id="EME31059">
    <property type="protein sequence ID" value="EME31059"/>
    <property type="gene ID" value="Gasu_15660"/>
</dbReference>
<protein>
    <submittedName>
        <fullName evidence="1">Uncharacterized protein</fullName>
    </submittedName>
</protein>
<reference evidence="2" key="1">
    <citation type="journal article" date="2013" name="Science">
        <title>Gene transfer from bacteria and archaea facilitated evolution of an extremophilic eukaryote.</title>
        <authorList>
            <person name="Schonknecht G."/>
            <person name="Chen W.H."/>
            <person name="Ternes C.M."/>
            <person name="Barbier G.G."/>
            <person name="Shrestha R.P."/>
            <person name="Stanke M."/>
            <person name="Brautigam A."/>
            <person name="Baker B.J."/>
            <person name="Banfield J.F."/>
            <person name="Garavito R.M."/>
            <person name="Carr K."/>
            <person name="Wilkerson C."/>
            <person name="Rensing S.A."/>
            <person name="Gagneul D."/>
            <person name="Dickenson N.E."/>
            <person name="Oesterhelt C."/>
            <person name="Lercher M.J."/>
            <person name="Weber A.P."/>
        </authorList>
    </citation>
    <scope>NUCLEOTIDE SEQUENCE [LARGE SCALE GENOMIC DNA]</scope>
    <source>
        <strain evidence="2">074W</strain>
    </source>
</reference>
<dbReference type="GeneID" id="17089743"/>
<dbReference type="AlphaFoldDB" id="M2Y5C6"/>
<dbReference type="RefSeq" id="XP_005707579.1">
    <property type="nucleotide sequence ID" value="XM_005707522.1"/>
</dbReference>
<dbReference type="Proteomes" id="UP000030680">
    <property type="component" value="Unassembled WGS sequence"/>
</dbReference>